<dbReference type="SUPFAM" id="SSF56672">
    <property type="entry name" value="DNA/RNA polymerases"/>
    <property type="match status" value="1"/>
</dbReference>
<dbReference type="AlphaFoldDB" id="A0A392MDN9"/>
<comment type="caution">
    <text evidence="2">The sequence shown here is derived from an EMBL/GenBank/DDBJ whole genome shotgun (WGS) entry which is preliminary data.</text>
</comment>
<protein>
    <submittedName>
        <fullName evidence="2">LINE-1 reverse transcriptase like</fullName>
    </submittedName>
</protein>
<evidence type="ECO:0000313" key="3">
    <source>
        <dbReference type="Proteomes" id="UP000265520"/>
    </source>
</evidence>
<dbReference type="PROSITE" id="PS50878">
    <property type="entry name" value="RT_POL"/>
    <property type="match status" value="1"/>
</dbReference>
<keyword evidence="2" id="KW-0548">Nucleotidyltransferase</keyword>
<proteinExistence type="predicted"/>
<keyword evidence="2" id="KW-0808">Transferase</keyword>
<dbReference type="GO" id="GO:0003964">
    <property type="term" value="F:RNA-directed DNA polymerase activity"/>
    <property type="evidence" value="ECO:0007669"/>
    <property type="project" value="UniProtKB-KW"/>
</dbReference>
<gene>
    <name evidence="2" type="ORF">A2U01_0005725</name>
</gene>
<feature type="domain" description="Reverse transcriptase" evidence="1">
    <location>
        <begin position="38"/>
        <end position="316"/>
    </location>
</feature>
<evidence type="ECO:0000313" key="2">
    <source>
        <dbReference type="EMBL" id="MCH84888.1"/>
    </source>
</evidence>
<feature type="non-terminal residue" evidence="2">
    <location>
        <position position="602"/>
    </location>
</feature>
<dbReference type="CDD" id="cd01650">
    <property type="entry name" value="RT_nLTR_like"/>
    <property type="match status" value="1"/>
</dbReference>
<dbReference type="Proteomes" id="UP000265520">
    <property type="component" value="Unassembled WGS sequence"/>
</dbReference>
<dbReference type="EMBL" id="LXQA010007536">
    <property type="protein sequence ID" value="MCH84888.1"/>
    <property type="molecule type" value="Genomic_DNA"/>
</dbReference>
<dbReference type="InterPro" id="IPR000477">
    <property type="entry name" value="RT_dom"/>
</dbReference>
<reference evidence="2 3" key="1">
    <citation type="journal article" date="2018" name="Front. Plant Sci.">
        <title>Red Clover (Trifolium pratense) and Zigzag Clover (T. medium) - A Picture of Genomic Similarities and Differences.</title>
        <authorList>
            <person name="Dluhosova J."/>
            <person name="Istvanek J."/>
            <person name="Nedelnik J."/>
            <person name="Repkova J."/>
        </authorList>
    </citation>
    <scope>NUCLEOTIDE SEQUENCE [LARGE SCALE GENOMIC DNA]</scope>
    <source>
        <strain evidence="3">cv. 10/8</strain>
        <tissue evidence="2">Leaf</tissue>
    </source>
</reference>
<dbReference type="PANTHER" id="PTHR33116:SF78">
    <property type="entry name" value="OS12G0587133 PROTEIN"/>
    <property type="match status" value="1"/>
</dbReference>
<name>A0A392MDN9_9FABA</name>
<accession>A0A392MDN9</accession>
<dbReference type="PANTHER" id="PTHR33116">
    <property type="entry name" value="REVERSE TRANSCRIPTASE ZINC-BINDING DOMAIN-CONTAINING PROTEIN-RELATED-RELATED"/>
    <property type="match status" value="1"/>
</dbReference>
<dbReference type="Pfam" id="PF00078">
    <property type="entry name" value="RVT_1"/>
    <property type="match status" value="1"/>
</dbReference>
<evidence type="ECO:0000259" key="1">
    <source>
        <dbReference type="PROSITE" id="PS50878"/>
    </source>
</evidence>
<keyword evidence="2" id="KW-0695">RNA-directed DNA polymerase</keyword>
<feature type="non-terminal residue" evidence="2">
    <location>
        <position position="1"/>
    </location>
</feature>
<keyword evidence="3" id="KW-1185">Reference proteome</keyword>
<sequence>VVKESDGNKSPGPDGFNFAFLKAFWELIKGEVRILFDEFHNNGKIPKSFLSYFVTLIPKVGSPFGLADYRPISLIGCLYKLIAKVLAARLSKVMNSIIASSQSAFLKGRNLVDGVLIVNEIVDLAKKTGKECLILKVDFEKAYDSVDWGFLEYMMKRFGFCSMWIEWMRICIFAGNLSVLVNGSPTEEINIQRGLKQGDPLAPFLFLLVAEGFGGVMRTAVEGTSFKGFSIGREGLQISHLQYADDTLCIGEATVQNLWTLKAILRGFEMASGLKVNFWKSCLVGVNVSQDFMTMACTFLNCSQGSIPFNYLGLPIGANARSLSTWEPLLSKLRKKLKSWGNKFFSLGGRIVLLSSVLNSMPIFLLSYLKIPAQVLKRVIRIQREFLWGGVKGGKKIPWVKWNTVCQEKRRGGLGVKDVKVVNLSLLAKWRWRLLQREPALWKDVLVAKYGEHIKYKVVLEGVCFPAYSSRWWKDVCALDSVVQDKHWLAEAVVRRVGNGGSTFFWLDKWCGEAPLCVTFPGFIPSQSKNRVMLGRWANGLMLLDMVIINNSEDSWEWILDKSGLFSVRSTYVSLAAEINVALPIGVLQENVFAQIWKSPAP</sequence>
<dbReference type="InterPro" id="IPR043502">
    <property type="entry name" value="DNA/RNA_pol_sf"/>
</dbReference>
<organism evidence="2 3">
    <name type="scientific">Trifolium medium</name>
    <dbReference type="NCBI Taxonomy" id="97028"/>
    <lineage>
        <taxon>Eukaryota</taxon>
        <taxon>Viridiplantae</taxon>
        <taxon>Streptophyta</taxon>
        <taxon>Embryophyta</taxon>
        <taxon>Tracheophyta</taxon>
        <taxon>Spermatophyta</taxon>
        <taxon>Magnoliopsida</taxon>
        <taxon>eudicotyledons</taxon>
        <taxon>Gunneridae</taxon>
        <taxon>Pentapetalae</taxon>
        <taxon>rosids</taxon>
        <taxon>fabids</taxon>
        <taxon>Fabales</taxon>
        <taxon>Fabaceae</taxon>
        <taxon>Papilionoideae</taxon>
        <taxon>50 kb inversion clade</taxon>
        <taxon>NPAAA clade</taxon>
        <taxon>Hologalegina</taxon>
        <taxon>IRL clade</taxon>
        <taxon>Trifolieae</taxon>
        <taxon>Trifolium</taxon>
    </lineage>
</organism>